<dbReference type="EMBL" id="LSRX01000082">
    <property type="protein sequence ID" value="OLQ10218.1"/>
    <property type="molecule type" value="Genomic_DNA"/>
</dbReference>
<evidence type="ECO:0000313" key="2">
    <source>
        <dbReference type="EMBL" id="OLQ10218.1"/>
    </source>
</evidence>
<accession>A0A1Q9ES57</accession>
<sequence length="918" mass="102008">MAASRRGFSANLAMLFQEVPFLDRLKRARAAGFAAVEISTPELFSHPPEHVASALQEECLKCVLFNMPVSSIGGSWIFLTSNKHVPTLDFIEAGFRSVPLSPLLYTPIAHRPDWYWEQIFQMRGIDPESVKSGFTEAWLASLFVGAQEAMTVCSIEGGRYWDCALDVRKVYDMAQGSARSTFAGRLAAVFGIPLLEGWVFRGSASWPSMALAPQEVQEGDRLVKTVHAAIAQLESRGHVYSMQLAPAMVGISRQNRDGSGINPVDVHDLLGDIISAGWLDSRVQAIAHEPTGQEDIDWNVRLFESMHNRCGPIEPTMIKALSLAGSHTNSVLRCFHYEVMHDGDASVCHEGRLSMELLRRHDPEFARAAREGVVWKILSRHVAAQLPQLLGLVQRMGNATLHRGEHELQLMRRLHQTWVQMSSQGAVDFLALKNKVTTGKSVHGKSMPHLYSFVLKTAGGTDPFLLNETEVFVRLHSPSTRSLGAAFWEKVSADVKGSNQFPRFRHAMVKLAYCREAVSLADLKKMMSKDMLGSVRDADGMMTEWRNIVTSMGDTIDTARMHEIHRALSYGDMSLAAYVMGISLTGEDLQKYQCKESLAHDVVVILEGIGQVKLASPWAAHEVKSTAAAASSSSQAARKSIMRELAADGSVKDSAELLKEAGFEAGQHVRRKADQESGEILSVEKGRVRLKQAGGDVVRVSMDGFLGGEWSVFIPKPEPHVIEDVFQYFPTQSPEYQKQKLLAELYLDMHELFEKHSQNPYLSKLRLLLKPRKAVEVTGTIPKQKLFLCPASVQIKHSSKQPEDAMFQIATPMADCYFWVQPYMQLPKAEGDAAGFLNPAFLVQGLTDADGLNMEVIHVKSTRNKGVLLPLLRNMNALHQGDTLFMQKQDKSVNVEPLKQDITPPRTRHSTKRPLEDP</sequence>
<dbReference type="GO" id="GO:0016853">
    <property type="term" value="F:isomerase activity"/>
    <property type="evidence" value="ECO:0007669"/>
    <property type="project" value="UniProtKB-KW"/>
</dbReference>
<comment type="caution">
    <text evidence="2">The sequence shown here is derived from an EMBL/GenBank/DDBJ whole genome shotgun (WGS) entry which is preliminary data.</text>
</comment>
<feature type="region of interest" description="Disordered" evidence="1">
    <location>
        <begin position="894"/>
        <end position="918"/>
    </location>
</feature>
<keyword evidence="2" id="KW-0670">Pyruvate</keyword>
<proteinExistence type="predicted"/>
<dbReference type="Gene3D" id="3.20.20.150">
    <property type="entry name" value="Divalent-metal-dependent TIM barrel enzymes"/>
    <property type="match status" value="1"/>
</dbReference>
<dbReference type="SUPFAM" id="SSF51658">
    <property type="entry name" value="Xylose isomerase-like"/>
    <property type="match status" value="1"/>
</dbReference>
<name>A0A1Q9ES57_SYMMI</name>
<keyword evidence="2" id="KW-0413">Isomerase</keyword>
<keyword evidence="3" id="KW-1185">Reference proteome</keyword>
<protein>
    <submittedName>
        <fullName evidence="2">Putative hydroxypyruvate isomerase</fullName>
    </submittedName>
</protein>
<dbReference type="Proteomes" id="UP000186817">
    <property type="component" value="Unassembled WGS sequence"/>
</dbReference>
<dbReference type="AlphaFoldDB" id="A0A1Q9ES57"/>
<gene>
    <name evidence="2" type="ORF">AK812_SmicGene6068</name>
</gene>
<reference evidence="2 3" key="1">
    <citation type="submission" date="2016-02" db="EMBL/GenBank/DDBJ databases">
        <title>Genome analysis of coral dinoflagellate symbionts highlights evolutionary adaptations to a symbiotic lifestyle.</title>
        <authorList>
            <person name="Aranda M."/>
            <person name="Li Y."/>
            <person name="Liew Y.J."/>
            <person name="Baumgarten S."/>
            <person name="Simakov O."/>
            <person name="Wilson M."/>
            <person name="Piel J."/>
            <person name="Ashoor H."/>
            <person name="Bougouffa S."/>
            <person name="Bajic V.B."/>
            <person name="Ryu T."/>
            <person name="Ravasi T."/>
            <person name="Bayer T."/>
            <person name="Micklem G."/>
            <person name="Kim H."/>
            <person name="Bhak J."/>
            <person name="Lajeunesse T.C."/>
            <person name="Voolstra C.R."/>
        </authorList>
    </citation>
    <scope>NUCLEOTIDE SEQUENCE [LARGE SCALE GENOMIC DNA]</scope>
    <source>
        <strain evidence="2 3">CCMP2467</strain>
    </source>
</reference>
<evidence type="ECO:0000313" key="3">
    <source>
        <dbReference type="Proteomes" id="UP000186817"/>
    </source>
</evidence>
<dbReference type="InterPro" id="IPR036237">
    <property type="entry name" value="Xyl_isomerase-like_sf"/>
</dbReference>
<organism evidence="2 3">
    <name type="scientific">Symbiodinium microadriaticum</name>
    <name type="common">Dinoflagellate</name>
    <name type="synonym">Zooxanthella microadriatica</name>
    <dbReference type="NCBI Taxonomy" id="2951"/>
    <lineage>
        <taxon>Eukaryota</taxon>
        <taxon>Sar</taxon>
        <taxon>Alveolata</taxon>
        <taxon>Dinophyceae</taxon>
        <taxon>Suessiales</taxon>
        <taxon>Symbiodiniaceae</taxon>
        <taxon>Symbiodinium</taxon>
    </lineage>
</organism>
<evidence type="ECO:0000256" key="1">
    <source>
        <dbReference type="SAM" id="MobiDB-lite"/>
    </source>
</evidence>
<dbReference type="OrthoDB" id="437430at2759"/>